<name>F0WBF7_9STRA</name>
<evidence type="ECO:0000313" key="1">
    <source>
        <dbReference type="EMBL" id="CCA18483.1"/>
    </source>
</evidence>
<reference evidence="1" key="2">
    <citation type="submission" date="2011-02" db="EMBL/GenBank/DDBJ databases">
        <authorList>
            <person name="MacLean D."/>
        </authorList>
    </citation>
    <scope>NUCLEOTIDE SEQUENCE</scope>
</reference>
<dbReference type="AlphaFoldDB" id="F0WBF7"/>
<dbReference type="EMBL" id="FR824096">
    <property type="protein sequence ID" value="CCA18483.1"/>
    <property type="molecule type" value="Genomic_DNA"/>
</dbReference>
<organism evidence="1">
    <name type="scientific">Albugo laibachii Nc14</name>
    <dbReference type="NCBI Taxonomy" id="890382"/>
    <lineage>
        <taxon>Eukaryota</taxon>
        <taxon>Sar</taxon>
        <taxon>Stramenopiles</taxon>
        <taxon>Oomycota</taxon>
        <taxon>Peronosporomycetes</taxon>
        <taxon>Albuginales</taxon>
        <taxon>Albuginaceae</taxon>
        <taxon>Albugo</taxon>
    </lineage>
</organism>
<gene>
    <name evidence="1" type="primary">AlNc14C51G4006</name>
    <name evidence="1" type="ORF">ALNC14_046260</name>
</gene>
<accession>F0WBF7</accession>
<dbReference type="HOGENOM" id="CLU_1638447_0_0_1"/>
<proteinExistence type="predicted"/>
<sequence length="162" mass="18384">MKTCRKDGLNGSWQATQLDDHISDHVDQLGHELGRDTHQYLKAVSSHSKFERTRISSAALNDSCWPDSRKWPLRKIAMNGVVHEASKKFSADPVGPQYSGAMQWQLMRTNTSYEVEQRTQLPGLFRKSHSPQLRRNPSLDLMLAHTVITLLSALINVKYTIA</sequence>
<protein>
    <submittedName>
        <fullName evidence="1">AlNc14C51G4006 protein</fullName>
    </submittedName>
</protein>
<reference evidence="1" key="1">
    <citation type="journal article" date="2011" name="PLoS Biol.">
        <title>Gene gain and loss during evolution of obligate parasitism in the white rust pathogen of Arabidopsis thaliana.</title>
        <authorList>
            <person name="Kemen E."/>
            <person name="Gardiner A."/>
            <person name="Schultz-Larsen T."/>
            <person name="Kemen A.C."/>
            <person name="Balmuth A.L."/>
            <person name="Robert-Seilaniantz A."/>
            <person name="Bailey K."/>
            <person name="Holub E."/>
            <person name="Studholme D.J."/>
            <person name="Maclean D."/>
            <person name="Jones J.D."/>
        </authorList>
    </citation>
    <scope>NUCLEOTIDE SEQUENCE</scope>
</reference>